<proteinExistence type="predicted"/>
<reference evidence="1" key="1">
    <citation type="submission" date="2021-05" db="EMBL/GenBank/DDBJ databases">
        <title>Novel Bacillus species.</title>
        <authorList>
            <person name="Liu G."/>
        </authorList>
    </citation>
    <scope>NUCLEOTIDE SEQUENCE</scope>
    <source>
        <strain evidence="1 3">FJAT-50051</strain>
    </source>
</reference>
<name>A0A942T496_9BACI</name>
<dbReference type="AlphaFoldDB" id="A0A942T496"/>
<dbReference type="Proteomes" id="UP000677265">
    <property type="component" value="Unassembled WGS sequence"/>
</dbReference>
<dbReference type="Pfam" id="PF13797">
    <property type="entry name" value="Post_transc_reg"/>
    <property type="match status" value="1"/>
</dbReference>
<keyword evidence="3" id="KW-1185">Reference proteome</keyword>
<evidence type="ECO:0000313" key="2">
    <source>
        <dbReference type="EMBL" id="MCH6266733.1"/>
    </source>
</evidence>
<evidence type="ECO:0000313" key="1">
    <source>
        <dbReference type="EMBL" id="MBS4184848.1"/>
    </source>
</evidence>
<dbReference type="EMBL" id="JAGYPE020000024">
    <property type="protein sequence ID" value="MCH6266733.1"/>
    <property type="molecule type" value="Genomic_DNA"/>
</dbReference>
<sequence>MKMDYGQFRTQVKPAMVSKLEEFRLLGYDSVSEKELWEYLTKKKWRKVTDEKKLYEIIQDILSIKVSDFISFATIETYKTAEFSLEDEEEWKELLK</sequence>
<organism evidence="1">
    <name type="scientific">Neobacillus citreus</name>
    <dbReference type="NCBI Taxonomy" id="2833578"/>
    <lineage>
        <taxon>Bacteria</taxon>
        <taxon>Bacillati</taxon>
        <taxon>Bacillota</taxon>
        <taxon>Bacilli</taxon>
        <taxon>Bacillales</taxon>
        <taxon>Bacillaceae</taxon>
        <taxon>Neobacillus</taxon>
    </lineage>
</organism>
<evidence type="ECO:0000313" key="3">
    <source>
        <dbReference type="Proteomes" id="UP000677265"/>
    </source>
</evidence>
<accession>A0A942T496</accession>
<dbReference type="InterPro" id="IPR025716">
    <property type="entry name" value="Post-transcriptional_regulator"/>
</dbReference>
<protein>
    <submittedName>
        <fullName evidence="1">Post-transcriptional regulator</fullName>
    </submittedName>
</protein>
<dbReference type="EMBL" id="JAGYPE010000005">
    <property type="protein sequence ID" value="MBS4184848.1"/>
    <property type="molecule type" value="Genomic_DNA"/>
</dbReference>
<comment type="caution">
    <text evidence="1">The sequence shown here is derived from an EMBL/GenBank/DDBJ whole genome shotgun (WGS) entry which is preliminary data.</text>
</comment>
<gene>
    <name evidence="2" type="ORF">KHB02_014480</name>
    <name evidence="1" type="ORF">KHB02_26065</name>
</gene>